<reference evidence="4" key="1">
    <citation type="journal article" date="2019" name="Int. J. Syst. Evol. Microbiol.">
        <title>The Global Catalogue of Microorganisms (GCM) 10K type strain sequencing project: providing services to taxonomists for standard genome sequencing and annotation.</title>
        <authorList>
            <consortium name="The Broad Institute Genomics Platform"/>
            <consortium name="The Broad Institute Genome Sequencing Center for Infectious Disease"/>
            <person name="Wu L."/>
            <person name="Ma J."/>
        </authorList>
    </citation>
    <scope>NUCLEOTIDE SEQUENCE [LARGE SCALE GENOMIC DNA]</scope>
    <source>
        <strain evidence="4">NBRC 108755</strain>
    </source>
</reference>
<dbReference type="PANTHER" id="PTHR47649:SF1">
    <property type="entry name" value="RIBONUCLEASE D"/>
    <property type="match status" value="1"/>
</dbReference>
<organism evidence="3 4">
    <name type="scientific">Homoserinibacter gongjuensis</name>
    <dbReference type="NCBI Taxonomy" id="1162968"/>
    <lineage>
        <taxon>Bacteria</taxon>
        <taxon>Bacillati</taxon>
        <taxon>Actinomycetota</taxon>
        <taxon>Actinomycetes</taxon>
        <taxon>Micrococcales</taxon>
        <taxon>Microbacteriaceae</taxon>
        <taxon>Homoserinibacter</taxon>
    </lineage>
</organism>
<dbReference type="Pfam" id="PF01612">
    <property type="entry name" value="DNA_pol_A_exo1"/>
    <property type="match status" value="1"/>
</dbReference>
<dbReference type="PANTHER" id="PTHR47649">
    <property type="entry name" value="RIBONUCLEASE D"/>
    <property type="match status" value="1"/>
</dbReference>
<gene>
    <name evidence="3" type="ORF">GCM10025869_29680</name>
</gene>
<dbReference type="Proteomes" id="UP001157069">
    <property type="component" value="Unassembled WGS sequence"/>
</dbReference>
<dbReference type="InterPro" id="IPR041605">
    <property type="entry name" value="Exo_C"/>
</dbReference>
<dbReference type="PROSITE" id="PS50967">
    <property type="entry name" value="HRDC"/>
    <property type="match status" value="1"/>
</dbReference>
<dbReference type="Gene3D" id="3.30.420.10">
    <property type="entry name" value="Ribonuclease H-like superfamily/Ribonuclease H"/>
    <property type="match status" value="1"/>
</dbReference>
<evidence type="ECO:0000256" key="1">
    <source>
        <dbReference type="SAM" id="MobiDB-lite"/>
    </source>
</evidence>
<dbReference type="InterPro" id="IPR044876">
    <property type="entry name" value="HRDC_dom_sf"/>
</dbReference>
<evidence type="ECO:0000313" key="3">
    <source>
        <dbReference type="EMBL" id="GMA92439.1"/>
    </source>
</evidence>
<dbReference type="Pfam" id="PF11452">
    <property type="entry name" value="DUF3000"/>
    <property type="match status" value="1"/>
</dbReference>
<evidence type="ECO:0000313" key="4">
    <source>
        <dbReference type="Proteomes" id="UP001157069"/>
    </source>
</evidence>
<dbReference type="InterPro" id="IPR002562">
    <property type="entry name" value="3'-5'_exonuclease_dom"/>
</dbReference>
<dbReference type="InterPro" id="IPR010997">
    <property type="entry name" value="HRDC-like_sf"/>
</dbReference>
<dbReference type="InterPro" id="IPR012337">
    <property type="entry name" value="RNaseH-like_sf"/>
</dbReference>
<dbReference type="CDD" id="cd06142">
    <property type="entry name" value="RNaseD_exo"/>
    <property type="match status" value="1"/>
</dbReference>
<dbReference type="Pfam" id="PF18305">
    <property type="entry name" value="DNA_pol_A_exoN"/>
    <property type="match status" value="1"/>
</dbReference>
<comment type="caution">
    <text evidence="3">The sequence shown here is derived from an EMBL/GenBank/DDBJ whole genome shotgun (WGS) entry which is preliminary data.</text>
</comment>
<dbReference type="SUPFAM" id="SSF53098">
    <property type="entry name" value="Ribonuclease H-like"/>
    <property type="match status" value="1"/>
</dbReference>
<name>A0ABQ6JYZ7_9MICO</name>
<keyword evidence="4" id="KW-1185">Reference proteome</keyword>
<protein>
    <recommendedName>
        <fullName evidence="2">HRDC domain-containing protein</fullName>
    </recommendedName>
</protein>
<feature type="domain" description="HRDC" evidence="2">
    <location>
        <begin position="388"/>
        <end position="468"/>
    </location>
</feature>
<feature type="region of interest" description="Disordered" evidence="1">
    <location>
        <begin position="93"/>
        <end position="180"/>
    </location>
</feature>
<feature type="compositionally biased region" description="Polar residues" evidence="1">
    <location>
        <begin position="108"/>
        <end position="123"/>
    </location>
</feature>
<dbReference type="InterPro" id="IPR021555">
    <property type="entry name" value="DUF3000"/>
</dbReference>
<proteinExistence type="predicted"/>
<evidence type="ECO:0000259" key="2">
    <source>
        <dbReference type="PROSITE" id="PS50967"/>
    </source>
</evidence>
<sequence>MEVVEIAAPTGLAPYAIALAADVRPTEHGIDSVLGTGRFVLLYDPEEPDAWDGPFRVVAFAQAPLEAEIGVDPFIAEVTWSWLIDALDARGAQYSAPPAPQPRCSPPDSANSPGRATPRNSSCVRPGRPPGRMSGRRSKPGATSSACLRDCRRHPTPSRSLTDGPRVTEATPPIATADAEHPEVRVIDTRAEYLEAVQALSRGEGPFAVDAERASGFRYSQRAYLIQVFRRGSGAFLFDPPAIGDFHELAEVMADEEWILHAASQDLACLREVGLDPARIFDTELGARLAGLPRVGLATVVEELLGIHLAKAHSAADWSTRPLPQGWLVYAALDVELLPDLRDRISELLEAGGKADIARQEFAAVLDRETAVRHEPWRRLSGMHALRSPRQLAIARALWTARDQLAQELDVAPGRLVPDLSLVAAAKAQPASKRELAALKDFTGRASRRELDRWWAAVEAGLADTEPPNMRGTGDGVPAPRLWADKNPEADRRLKRARAAVTARAEQLAIPLENVLTPDTLRRVAWAPPAEVNAATIGAAIAELGARPWQIEELADLIAEAFVEARQAPTGDSAEA</sequence>
<dbReference type="Gene3D" id="1.10.150.80">
    <property type="entry name" value="HRDC domain"/>
    <property type="match status" value="2"/>
</dbReference>
<dbReference type="EMBL" id="BSVA01000001">
    <property type="protein sequence ID" value="GMA92439.1"/>
    <property type="molecule type" value="Genomic_DNA"/>
</dbReference>
<dbReference type="SMART" id="SM00474">
    <property type="entry name" value="35EXOc"/>
    <property type="match status" value="1"/>
</dbReference>
<dbReference type="Pfam" id="PF00570">
    <property type="entry name" value="HRDC"/>
    <property type="match status" value="1"/>
</dbReference>
<dbReference type="InterPro" id="IPR051086">
    <property type="entry name" value="RNase_D-like"/>
</dbReference>
<accession>A0ABQ6JYZ7</accession>
<dbReference type="SUPFAM" id="SSF47819">
    <property type="entry name" value="HRDC-like"/>
    <property type="match status" value="1"/>
</dbReference>
<dbReference type="SMART" id="SM00341">
    <property type="entry name" value="HRDC"/>
    <property type="match status" value="1"/>
</dbReference>
<dbReference type="InterPro" id="IPR036397">
    <property type="entry name" value="RNaseH_sf"/>
</dbReference>
<dbReference type="InterPro" id="IPR002121">
    <property type="entry name" value="HRDC_dom"/>
</dbReference>